<keyword evidence="2" id="KW-0805">Transcription regulation</keyword>
<reference evidence="8 9" key="1">
    <citation type="submission" date="2020-10" db="EMBL/GenBank/DDBJ databases">
        <title>Sequencing the genomes of 1000 actinobacteria strains.</title>
        <authorList>
            <person name="Klenk H.-P."/>
        </authorList>
    </citation>
    <scope>NUCLEOTIDE SEQUENCE [LARGE SCALE GENOMIC DNA]</scope>
    <source>
        <strain evidence="8 9">DSM 45157</strain>
    </source>
</reference>
<dbReference type="InterPro" id="IPR036388">
    <property type="entry name" value="WH-like_DNA-bd_sf"/>
</dbReference>
<evidence type="ECO:0000256" key="5">
    <source>
        <dbReference type="PROSITE-ProRule" id="PRU01091"/>
    </source>
</evidence>
<dbReference type="PROSITE" id="PS51755">
    <property type="entry name" value="OMPR_PHOB"/>
    <property type="match status" value="1"/>
</dbReference>
<evidence type="ECO:0000259" key="7">
    <source>
        <dbReference type="PROSITE" id="PS51755"/>
    </source>
</evidence>
<accession>A0ABR9HE70</accession>
<dbReference type="InterPro" id="IPR016032">
    <property type="entry name" value="Sig_transdc_resp-reg_C-effctor"/>
</dbReference>
<dbReference type="SMART" id="SM00862">
    <property type="entry name" value="Trans_reg_C"/>
    <property type="match status" value="1"/>
</dbReference>
<dbReference type="SUPFAM" id="SSF46894">
    <property type="entry name" value="C-terminal effector domain of the bipartite response regulators"/>
    <property type="match status" value="1"/>
</dbReference>
<comment type="similarity">
    <text evidence="1">Belongs to the AfsR/DnrI/RedD regulatory family.</text>
</comment>
<comment type="caution">
    <text evidence="8">The sequence shown here is derived from an EMBL/GenBank/DDBJ whole genome shotgun (WGS) entry which is preliminary data.</text>
</comment>
<dbReference type="InterPro" id="IPR027417">
    <property type="entry name" value="P-loop_NTPase"/>
</dbReference>
<dbReference type="PRINTS" id="PR00364">
    <property type="entry name" value="DISEASERSIST"/>
</dbReference>
<proteinExistence type="inferred from homology"/>
<dbReference type="Pfam" id="PF13191">
    <property type="entry name" value="AAA_16"/>
    <property type="match status" value="1"/>
</dbReference>
<keyword evidence="9" id="KW-1185">Reference proteome</keyword>
<feature type="DNA-binding region" description="OmpR/PhoB-type" evidence="5">
    <location>
        <begin position="1"/>
        <end position="93"/>
    </location>
</feature>
<evidence type="ECO:0000256" key="4">
    <source>
        <dbReference type="ARBA" id="ARBA00023163"/>
    </source>
</evidence>
<dbReference type="SMART" id="SM00028">
    <property type="entry name" value="TPR"/>
    <property type="match status" value="7"/>
</dbReference>
<dbReference type="InterPro" id="IPR019734">
    <property type="entry name" value="TPR_rpt"/>
</dbReference>
<dbReference type="Pfam" id="PF03704">
    <property type="entry name" value="BTAD"/>
    <property type="match status" value="1"/>
</dbReference>
<feature type="domain" description="OmpR/PhoB-type" evidence="7">
    <location>
        <begin position="1"/>
        <end position="93"/>
    </location>
</feature>
<dbReference type="Gene3D" id="3.40.50.300">
    <property type="entry name" value="P-loop containing nucleotide triphosphate hydrolases"/>
    <property type="match status" value="1"/>
</dbReference>
<name>A0ABR9HE70_9ACTN</name>
<dbReference type="InterPro" id="IPR051677">
    <property type="entry name" value="AfsR-DnrI-RedD_regulator"/>
</dbReference>
<feature type="region of interest" description="Disordered" evidence="6">
    <location>
        <begin position="242"/>
        <end position="269"/>
    </location>
</feature>
<evidence type="ECO:0000256" key="6">
    <source>
        <dbReference type="SAM" id="MobiDB-lite"/>
    </source>
</evidence>
<evidence type="ECO:0000256" key="2">
    <source>
        <dbReference type="ARBA" id="ARBA00023015"/>
    </source>
</evidence>
<dbReference type="SUPFAM" id="SSF52540">
    <property type="entry name" value="P-loop containing nucleoside triphosphate hydrolases"/>
    <property type="match status" value="1"/>
</dbReference>
<dbReference type="Gene3D" id="1.10.10.10">
    <property type="entry name" value="Winged helix-like DNA-binding domain superfamily/Winged helix DNA-binding domain"/>
    <property type="match status" value="1"/>
</dbReference>
<sequence>MQLYVLGSVHLYSNDKAVDLGSGRERELLIHLALASGRPLAAHELASRLWGTPPPTYRSTLHTYVTRLRRRLETAGIERTLLSHGASGYQFGIEPDNIDWSRLEGLRERAHALRRVDQRSAARTLLREAVRLRRDTPLSGLSGQWMTRMRFTMEQAYQEILVEWARLTLDAGEATEVLNVLDKALMLYPTNEALHGCVLRSLRSLGRTADALVVYQQLKERLEEELGVDPSTGLQREFEEILQATRPDPGPRRRGEGTQPSAAPPLDNLDRDQKLFRGRESELLLLTSRLRDTTSPSPHVWVISGMAGIGKSSLAMRAAHNVKSNFPHARLNVDLRGNHGHLSPLTPAEAITELLRLLRVPARHIPESLSEQVALWREHTRSMRLLLILDDAASAAQVIPLLPVGAESAVLITSRFQLTEINEADHLPLGLPSLSEAAEMFAAASGRSPWQVEEDSSLDDVITRCGRLPLALRLVATLLRLRPSWTLRSLSERLSVGRGGLDAFRVGQLDLAHVFDLALRSVSAEARRAFLRLGLHPTRIMSGPIAVALISSDEKAARCALAELVGACLIEEHEPDRFRLHTLVKDHAASTAQRELSPNTVRATRERMYESYLTRCTAADRILHPHRPGRDGHEFERQEPRWDRTRADCWFRSELPNLITLISTSQERDHGQATTKLAHAVAEYLDIHGPWHTAPSLHERACRELQGIGPVRESARGHFDLARALLRTGEVERALLCNRISHERWHQAGDDLGQAWAIAHQGLIRYVQGRYNMSLELLENALERFEMLGSRPGIVFALRNRGLCHLVTSDFHQAVADFSDVTRLLKGASDPLVLSNVQINLAGALQQMGFHREAWFLCETVLEIAQTNTDERREALAWANMGDLSVHRNKPEQAITCSKRALSCLERFHDPWTKLAVLSTMGSAYAIQGHPEKARDHFQQCLELQSFAPPNVTFDVHMGLADVEQDPDSSHRTVEHLERALKIATEHGLRKQRAQALHALGQQRLALGDKRGGRTELETAAALYEDLASPEATVVRSLLETLSRH</sequence>
<dbReference type="Pfam" id="PF13424">
    <property type="entry name" value="TPR_12"/>
    <property type="match status" value="1"/>
</dbReference>
<dbReference type="InterPro" id="IPR011990">
    <property type="entry name" value="TPR-like_helical_dom_sf"/>
</dbReference>
<dbReference type="Proteomes" id="UP000598217">
    <property type="component" value="Unassembled WGS sequence"/>
</dbReference>
<evidence type="ECO:0000256" key="3">
    <source>
        <dbReference type="ARBA" id="ARBA00023125"/>
    </source>
</evidence>
<dbReference type="GO" id="GO:0003677">
    <property type="term" value="F:DNA binding"/>
    <property type="evidence" value="ECO:0007669"/>
    <property type="project" value="UniProtKB-KW"/>
</dbReference>
<dbReference type="EMBL" id="JADBDY010000001">
    <property type="protein sequence ID" value="MBE1457196.1"/>
    <property type="molecule type" value="Genomic_DNA"/>
</dbReference>
<dbReference type="InterPro" id="IPR041664">
    <property type="entry name" value="AAA_16"/>
</dbReference>
<dbReference type="InterPro" id="IPR001867">
    <property type="entry name" value="OmpR/PhoB-type_DNA-bd"/>
</dbReference>
<evidence type="ECO:0000313" key="9">
    <source>
        <dbReference type="Proteomes" id="UP000598217"/>
    </source>
</evidence>
<dbReference type="PANTHER" id="PTHR35807">
    <property type="entry name" value="TRANSCRIPTIONAL REGULATOR REDD-RELATED"/>
    <property type="match status" value="1"/>
</dbReference>
<dbReference type="RefSeq" id="WP_191273199.1">
    <property type="nucleotide sequence ID" value="NZ_BMXJ01000006.1"/>
</dbReference>
<dbReference type="PANTHER" id="PTHR35807:SF1">
    <property type="entry name" value="TRANSCRIPTIONAL REGULATOR REDD"/>
    <property type="match status" value="1"/>
</dbReference>
<dbReference type="SUPFAM" id="SSF48452">
    <property type="entry name" value="TPR-like"/>
    <property type="match status" value="3"/>
</dbReference>
<dbReference type="Gene3D" id="1.25.40.10">
    <property type="entry name" value="Tetratricopeptide repeat domain"/>
    <property type="match status" value="3"/>
</dbReference>
<protein>
    <submittedName>
        <fullName evidence="8">DNA-binding SARP family transcriptional activator</fullName>
    </submittedName>
</protein>
<keyword evidence="3 5" id="KW-0238">DNA-binding</keyword>
<dbReference type="SMART" id="SM01043">
    <property type="entry name" value="BTAD"/>
    <property type="match status" value="1"/>
</dbReference>
<keyword evidence="4" id="KW-0804">Transcription</keyword>
<gene>
    <name evidence="8" type="ORF">H4W79_001410</name>
</gene>
<dbReference type="InterPro" id="IPR005158">
    <property type="entry name" value="BTAD"/>
</dbReference>
<dbReference type="CDD" id="cd00383">
    <property type="entry name" value="trans_reg_C"/>
    <property type="match status" value="1"/>
</dbReference>
<evidence type="ECO:0000256" key="1">
    <source>
        <dbReference type="ARBA" id="ARBA00005820"/>
    </source>
</evidence>
<evidence type="ECO:0000313" key="8">
    <source>
        <dbReference type="EMBL" id="MBE1457196.1"/>
    </source>
</evidence>
<organism evidence="8 9">
    <name type="scientific">Nocardiopsis terrae</name>
    <dbReference type="NCBI Taxonomy" id="372655"/>
    <lineage>
        <taxon>Bacteria</taxon>
        <taxon>Bacillati</taxon>
        <taxon>Actinomycetota</taxon>
        <taxon>Actinomycetes</taxon>
        <taxon>Streptosporangiales</taxon>
        <taxon>Nocardiopsidaceae</taxon>
        <taxon>Nocardiopsis</taxon>
    </lineage>
</organism>
<dbReference type="Pfam" id="PF00486">
    <property type="entry name" value="Trans_reg_C"/>
    <property type="match status" value="1"/>
</dbReference>